<organism evidence="4">
    <name type="scientific">Schlesneria paludicola</name>
    <dbReference type="NCBI Taxonomy" id="360056"/>
    <lineage>
        <taxon>Bacteria</taxon>
        <taxon>Pseudomonadati</taxon>
        <taxon>Planctomycetota</taxon>
        <taxon>Planctomycetia</taxon>
        <taxon>Planctomycetales</taxon>
        <taxon>Planctomycetaceae</taxon>
        <taxon>Schlesneria</taxon>
    </lineage>
</organism>
<feature type="chain" id="PRO_5027869890" evidence="2">
    <location>
        <begin position="27"/>
        <end position="408"/>
    </location>
</feature>
<evidence type="ECO:0000256" key="1">
    <source>
        <dbReference type="SAM" id="MobiDB-lite"/>
    </source>
</evidence>
<feature type="domain" description="Peptidase C45 hydrolase" evidence="3">
    <location>
        <begin position="190"/>
        <end position="270"/>
    </location>
</feature>
<proteinExistence type="predicted"/>
<reference evidence="4" key="1">
    <citation type="journal article" date="2020" name="mSystems">
        <title>Genome- and Community-Level Interaction Insights into Carbon Utilization and Element Cycling Functions of Hydrothermarchaeota in Hydrothermal Sediment.</title>
        <authorList>
            <person name="Zhou Z."/>
            <person name="Liu Y."/>
            <person name="Xu W."/>
            <person name="Pan J."/>
            <person name="Luo Z.H."/>
            <person name="Li M."/>
        </authorList>
    </citation>
    <scope>NUCLEOTIDE SEQUENCE [LARGE SCALE GENOMIC DNA]</scope>
    <source>
        <strain evidence="4">SpSt-508</strain>
    </source>
</reference>
<dbReference type="Pfam" id="PF03417">
    <property type="entry name" value="AAT"/>
    <property type="match status" value="1"/>
</dbReference>
<dbReference type="EMBL" id="DSVQ01000012">
    <property type="protein sequence ID" value="HGT38826.1"/>
    <property type="molecule type" value="Genomic_DNA"/>
</dbReference>
<evidence type="ECO:0000259" key="3">
    <source>
        <dbReference type="Pfam" id="PF03417"/>
    </source>
</evidence>
<feature type="signal peptide" evidence="2">
    <location>
        <begin position="1"/>
        <end position="26"/>
    </location>
</feature>
<keyword evidence="2" id="KW-0732">Signal</keyword>
<dbReference type="AlphaFoldDB" id="A0A7C4QQD2"/>
<protein>
    <submittedName>
        <fullName evidence="4">Peptidase C45</fullName>
    </submittedName>
</protein>
<dbReference type="InterPro" id="IPR047794">
    <property type="entry name" value="C45_proenzyme-like"/>
</dbReference>
<dbReference type="PANTHER" id="PTHR35190">
    <property type="entry name" value="PROTEIN DCD1B"/>
    <property type="match status" value="1"/>
</dbReference>
<dbReference type="InterPro" id="IPR005079">
    <property type="entry name" value="Peptidase_C45_hydrolase"/>
</dbReference>
<feature type="region of interest" description="Disordered" evidence="1">
    <location>
        <begin position="378"/>
        <end position="408"/>
    </location>
</feature>
<name>A0A7C4QQD2_9PLAN</name>
<dbReference type="InterPro" id="IPR047803">
    <property type="entry name" value="DCD1A/B-like"/>
</dbReference>
<gene>
    <name evidence="4" type="ORF">ENS64_06120</name>
</gene>
<dbReference type="NCBIfam" id="NF040521">
    <property type="entry name" value="C45_proenzyme"/>
    <property type="match status" value="1"/>
</dbReference>
<comment type="caution">
    <text evidence="4">The sequence shown here is derived from an EMBL/GenBank/DDBJ whole genome shotgun (WGS) entry which is preliminary data.</text>
</comment>
<sequence length="408" mass="44973">MTRVYVLRLCVLTCLWLGTMLSAAWAQTLARCGQGWLEQVDGALVLHLKGTPYEMGYQHGALLRDHVRQNMHHLLEVKAREFTLVQLGPLKVTPRAAIETILRIEEPYIDARYQEELRGLAAGSGLSLADAKVGNFIPELFHCSGFALANTATQDGELYHGRVLDYAVDWGLQEHAVVIVAEPNGRVPWVNISYAGFIGSVTGMNVEHISIGEMGGGGLGHWEGRPMALIVREALETATSLEEAIAVFRDGPRTCQYFYVVADGETKQAVGMEASWNVFQLIEPGQKHELLPNPVPDCVLLSAGDRYQELSRRAQARHGQFTAADALQLMSRPVAMKSNLHNVLFAPKSTDFWVAHASRDGRPAAEQPYQKFNLRELLNRRPNPSSPEIPFAPQAAAGEDGEKTTSAR</sequence>
<evidence type="ECO:0000313" key="4">
    <source>
        <dbReference type="EMBL" id="HGT38826.1"/>
    </source>
</evidence>
<accession>A0A7C4QQD2</accession>
<dbReference type="PANTHER" id="PTHR35190:SF2">
    <property type="entry name" value="PROTEIN DCD1B"/>
    <property type="match status" value="1"/>
</dbReference>
<dbReference type="Gene3D" id="3.60.60.10">
    <property type="entry name" value="Penicillin V Acylase, Chain A"/>
    <property type="match status" value="1"/>
</dbReference>
<evidence type="ECO:0000256" key="2">
    <source>
        <dbReference type="SAM" id="SignalP"/>
    </source>
</evidence>